<gene>
    <name evidence="5" type="ORF">A2725_02585</name>
</gene>
<evidence type="ECO:0000256" key="2">
    <source>
        <dbReference type="ARBA" id="ARBA00006472"/>
    </source>
</evidence>
<comment type="similarity">
    <text evidence="2">Belongs to the pterin-4-alpha-carbinolamine dehydratase family.</text>
</comment>
<name>A0A1F6LKI4_9BACT</name>
<dbReference type="SUPFAM" id="SSF55248">
    <property type="entry name" value="PCD-like"/>
    <property type="match status" value="1"/>
</dbReference>
<accession>A0A1F6LKI4</accession>
<dbReference type="Proteomes" id="UP000177067">
    <property type="component" value="Unassembled WGS sequence"/>
</dbReference>
<dbReference type="EMBL" id="MFPS01000006">
    <property type="protein sequence ID" value="OGH59877.1"/>
    <property type="molecule type" value="Genomic_DNA"/>
</dbReference>
<dbReference type="PANTHER" id="PTHR12599">
    <property type="entry name" value="PTERIN-4-ALPHA-CARBINOLAMINE DEHYDRATASE"/>
    <property type="match status" value="1"/>
</dbReference>
<dbReference type="EC" id="4.2.1.96" evidence="3"/>
<dbReference type="InterPro" id="IPR001533">
    <property type="entry name" value="Pterin_deHydtase"/>
</dbReference>
<organism evidence="5 6">
    <name type="scientific">Candidatus Magasanikbacteria bacterium RIFCSPHIGHO2_01_FULL_33_34</name>
    <dbReference type="NCBI Taxonomy" id="1798671"/>
    <lineage>
        <taxon>Bacteria</taxon>
        <taxon>Candidatus Magasanikiibacteriota</taxon>
    </lineage>
</organism>
<dbReference type="AlphaFoldDB" id="A0A1F6LKI4"/>
<evidence type="ECO:0000313" key="5">
    <source>
        <dbReference type="EMBL" id="OGH59877.1"/>
    </source>
</evidence>
<dbReference type="Gene3D" id="3.30.1360.20">
    <property type="entry name" value="Transcriptional coactivator/pterin dehydratase"/>
    <property type="match status" value="1"/>
</dbReference>
<dbReference type="InterPro" id="IPR036428">
    <property type="entry name" value="PCD_sf"/>
</dbReference>
<dbReference type="PANTHER" id="PTHR12599:SF0">
    <property type="entry name" value="PTERIN-4-ALPHA-CARBINOLAMINE DEHYDRATASE"/>
    <property type="match status" value="1"/>
</dbReference>
<dbReference type="CDD" id="cd00488">
    <property type="entry name" value="PCD_DCoH"/>
    <property type="match status" value="1"/>
</dbReference>
<sequence>MNTSNWKKTKKEIIKNFKFTNFKKAIDFVNKVGEIAEKLNHHPDIKIYNYNQVELKLSTHDTKSVTEQDYKLANEIDKI</sequence>
<evidence type="ECO:0000313" key="6">
    <source>
        <dbReference type="Proteomes" id="UP000177067"/>
    </source>
</evidence>
<evidence type="ECO:0000256" key="3">
    <source>
        <dbReference type="ARBA" id="ARBA00013252"/>
    </source>
</evidence>
<dbReference type="GO" id="GO:0008124">
    <property type="term" value="F:4-alpha-hydroxytetrahydrobiopterin dehydratase activity"/>
    <property type="evidence" value="ECO:0007669"/>
    <property type="project" value="UniProtKB-EC"/>
</dbReference>
<comment type="caution">
    <text evidence="5">The sequence shown here is derived from an EMBL/GenBank/DDBJ whole genome shotgun (WGS) entry which is preliminary data.</text>
</comment>
<reference evidence="5 6" key="1">
    <citation type="journal article" date="2016" name="Nat. Commun.">
        <title>Thousands of microbial genomes shed light on interconnected biogeochemical processes in an aquifer system.</title>
        <authorList>
            <person name="Anantharaman K."/>
            <person name="Brown C.T."/>
            <person name="Hug L.A."/>
            <person name="Sharon I."/>
            <person name="Castelle C.J."/>
            <person name="Probst A.J."/>
            <person name="Thomas B.C."/>
            <person name="Singh A."/>
            <person name="Wilkins M.J."/>
            <person name="Karaoz U."/>
            <person name="Brodie E.L."/>
            <person name="Williams K.H."/>
            <person name="Hubbard S.S."/>
            <person name="Banfield J.F."/>
        </authorList>
    </citation>
    <scope>NUCLEOTIDE SEQUENCE [LARGE SCALE GENOMIC DNA]</scope>
</reference>
<evidence type="ECO:0000256" key="4">
    <source>
        <dbReference type="ARBA" id="ARBA00023239"/>
    </source>
</evidence>
<dbReference type="Pfam" id="PF01329">
    <property type="entry name" value="Pterin_4a"/>
    <property type="match status" value="1"/>
</dbReference>
<dbReference type="GO" id="GO:0006729">
    <property type="term" value="P:tetrahydrobiopterin biosynthetic process"/>
    <property type="evidence" value="ECO:0007669"/>
    <property type="project" value="InterPro"/>
</dbReference>
<proteinExistence type="inferred from homology"/>
<protein>
    <recommendedName>
        <fullName evidence="3">4a-hydroxytetrahydrobiopterin dehydratase</fullName>
        <ecNumber evidence="3">4.2.1.96</ecNumber>
    </recommendedName>
</protein>
<comment type="catalytic activity">
    <reaction evidence="1">
        <text>(4aS,6R)-4a-hydroxy-L-erythro-5,6,7,8-tetrahydrobiopterin = (6R)-L-erythro-6,7-dihydrobiopterin + H2O</text>
        <dbReference type="Rhea" id="RHEA:11920"/>
        <dbReference type="ChEBI" id="CHEBI:15377"/>
        <dbReference type="ChEBI" id="CHEBI:15642"/>
        <dbReference type="ChEBI" id="CHEBI:43120"/>
        <dbReference type="EC" id="4.2.1.96"/>
    </reaction>
</comment>
<keyword evidence="4" id="KW-0456">Lyase</keyword>
<dbReference type="NCBIfam" id="NF002017">
    <property type="entry name" value="PRK00823.1-2"/>
    <property type="match status" value="1"/>
</dbReference>
<evidence type="ECO:0000256" key="1">
    <source>
        <dbReference type="ARBA" id="ARBA00001554"/>
    </source>
</evidence>